<dbReference type="Pfam" id="PF02900">
    <property type="entry name" value="LigB"/>
    <property type="match status" value="2"/>
</dbReference>
<keyword evidence="8" id="KW-0223">Dioxygenase</keyword>
<dbReference type="InterPro" id="IPR004183">
    <property type="entry name" value="Xdiol_dOase_suB"/>
</dbReference>
<dbReference type="PANTHER" id="PTHR30096:SF0">
    <property type="entry name" value="4,5-DOPA DIOXYGENASE EXTRADIOL-LIKE PROTEIN"/>
    <property type="match status" value="1"/>
</dbReference>
<dbReference type="PANTHER" id="PTHR30096">
    <property type="entry name" value="4,5-DOPA DIOXYGENASE EXTRADIOL-LIKE PROTEIN"/>
    <property type="match status" value="1"/>
</dbReference>
<dbReference type="GO" id="GO:0008198">
    <property type="term" value="F:ferrous iron binding"/>
    <property type="evidence" value="ECO:0007669"/>
    <property type="project" value="InterPro"/>
</dbReference>
<feature type="domain" description="Extradiol ring-cleavage dioxygenase class III enzyme subunit B" evidence="10">
    <location>
        <begin position="18"/>
        <end position="90"/>
    </location>
</feature>
<reference evidence="11" key="1">
    <citation type="journal article" date="2017" name="Nature">
        <title>The genome of Chenopodium quinoa.</title>
        <authorList>
            <person name="Jarvis D.E."/>
            <person name="Ho Y.S."/>
            <person name="Lightfoot D.J."/>
            <person name="Schmoeckel S.M."/>
            <person name="Li B."/>
            <person name="Borm T.J.A."/>
            <person name="Ohyanagi H."/>
            <person name="Mineta K."/>
            <person name="Michell C.T."/>
            <person name="Saber N."/>
            <person name="Kharbatia N.M."/>
            <person name="Rupper R.R."/>
            <person name="Sharp A.R."/>
            <person name="Dally N."/>
            <person name="Boughton B.A."/>
            <person name="Woo Y.H."/>
            <person name="Gao G."/>
            <person name="Schijlen E.G.W.M."/>
            <person name="Guo X."/>
            <person name="Momin A.A."/>
            <person name="Negrao S."/>
            <person name="Al-Babili S."/>
            <person name="Gehring C."/>
            <person name="Roessner U."/>
            <person name="Jung C."/>
            <person name="Murphy K."/>
            <person name="Arold S.T."/>
            <person name="Gojobori T."/>
            <person name="van der Linden C.G."/>
            <person name="van Loo E.N."/>
            <person name="Jellen E.N."/>
            <person name="Maughan P.J."/>
            <person name="Tester M."/>
        </authorList>
    </citation>
    <scope>NUCLEOTIDE SEQUENCE [LARGE SCALE GENOMIC DNA]</scope>
    <source>
        <strain evidence="11">cv. PI 614886</strain>
    </source>
</reference>
<dbReference type="Gene3D" id="3.40.830.10">
    <property type="entry name" value="LigB-like"/>
    <property type="match status" value="2"/>
</dbReference>
<evidence type="ECO:0000259" key="10">
    <source>
        <dbReference type="Pfam" id="PF02900"/>
    </source>
</evidence>
<evidence type="ECO:0000256" key="4">
    <source>
        <dbReference type="ARBA" id="ARBA00007581"/>
    </source>
</evidence>
<comment type="catalytic activity">
    <reaction evidence="1">
        <text>L-dopa + O2 = 4-(L-alanin-3-yl)-2-hydroxy-cis,cis-muconate 6-semialdehyde + H(+)</text>
        <dbReference type="Rhea" id="RHEA:21220"/>
        <dbReference type="ChEBI" id="CHEBI:15378"/>
        <dbReference type="ChEBI" id="CHEBI:15379"/>
        <dbReference type="ChEBI" id="CHEBI:57504"/>
        <dbReference type="ChEBI" id="CHEBI:57639"/>
        <dbReference type="EC" id="1.13.11.29"/>
    </reaction>
</comment>
<dbReference type="SUPFAM" id="SSF53213">
    <property type="entry name" value="LigB-like"/>
    <property type="match status" value="2"/>
</dbReference>
<keyword evidence="6" id="KW-0479">Metal-binding</keyword>
<feature type="domain" description="Extradiol ring-cleavage dioxygenase class III enzyme subunit B" evidence="10">
    <location>
        <begin position="139"/>
        <end position="324"/>
    </location>
</feature>
<dbReference type="EnsemblPlants" id="AUR62022991-RA">
    <property type="protein sequence ID" value="AUR62022991-RA:cds"/>
    <property type="gene ID" value="AUR62022991"/>
</dbReference>
<evidence type="ECO:0000256" key="9">
    <source>
        <dbReference type="ARBA" id="ARBA00023002"/>
    </source>
</evidence>
<dbReference type="GO" id="GO:0008270">
    <property type="term" value="F:zinc ion binding"/>
    <property type="evidence" value="ECO:0007669"/>
    <property type="project" value="InterPro"/>
</dbReference>
<dbReference type="Proteomes" id="UP000596660">
    <property type="component" value="Unplaced"/>
</dbReference>
<proteinExistence type="inferred from homology"/>
<comment type="pathway">
    <text evidence="3">Pigment biosynthesis; betalain biosynthesis.</text>
</comment>
<evidence type="ECO:0000256" key="6">
    <source>
        <dbReference type="ARBA" id="ARBA00022723"/>
    </source>
</evidence>
<evidence type="ECO:0000256" key="8">
    <source>
        <dbReference type="ARBA" id="ARBA00022964"/>
    </source>
</evidence>
<dbReference type="Gramene" id="AUR62022991-RA">
    <property type="protein sequence ID" value="AUR62022991-RA:cds"/>
    <property type="gene ID" value="AUR62022991"/>
</dbReference>
<reference evidence="11" key="2">
    <citation type="submission" date="2021-03" db="UniProtKB">
        <authorList>
            <consortium name="EnsemblPlants"/>
        </authorList>
    </citation>
    <scope>IDENTIFICATION</scope>
</reference>
<organism evidence="11 12">
    <name type="scientific">Chenopodium quinoa</name>
    <name type="common">Quinoa</name>
    <dbReference type="NCBI Taxonomy" id="63459"/>
    <lineage>
        <taxon>Eukaryota</taxon>
        <taxon>Viridiplantae</taxon>
        <taxon>Streptophyta</taxon>
        <taxon>Embryophyta</taxon>
        <taxon>Tracheophyta</taxon>
        <taxon>Spermatophyta</taxon>
        <taxon>Magnoliopsida</taxon>
        <taxon>eudicotyledons</taxon>
        <taxon>Gunneridae</taxon>
        <taxon>Pentapetalae</taxon>
        <taxon>Caryophyllales</taxon>
        <taxon>Chenopodiaceae</taxon>
        <taxon>Chenopodioideae</taxon>
        <taxon>Atripliceae</taxon>
        <taxon>Chenopodium</taxon>
    </lineage>
</organism>
<evidence type="ECO:0000313" key="12">
    <source>
        <dbReference type="Proteomes" id="UP000596660"/>
    </source>
</evidence>
<evidence type="ECO:0000313" key="11">
    <source>
        <dbReference type="EnsemblPlants" id="AUR62022991-RA:cds"/>
    </source>
</evidence>
<keyword evidence="9" id="KW-0560">Oxidoreductase</keyword>
<dbReference type="EC" id="1.13.11.29" evidence="5"/>
<dbReference type="CDD" id="cd07363">
    <property type="entry name" value="45_DOPA_Dioxygenase"/>
    <property type="match status" value="1"/>
</dbReference>
<evidence type="ECO:0000256" key="2">
    <source>
        <dbReference type="ARBA" id="ARBA00001947"/>
    </source>
</evidence>
<dbReference type="AlphaFoldDB" id="A0A803M442"/>
<dbReference type="InterPro" id="IPR014436">
    <property type="entry name" value="Extradiol_dOase_DODA"/>
</dbReference>
<keyword evidence="12" id="KW-1185">Reference proteome</keyword>
<keyword evidence="7" id="KW-0862">Zinc</keyword>
<evidence type="ECO:0000256" key="5">
    <source>
        <dbReference type="ARBA" id="ARBA00013224"/>
    </source>
</evidence>
<evidence type="ECO:0000256" key="1">
    <source>
        <dbReference type="ARBA" id="ARBA00000466"/>
    </source>
</evidence>
<comment type="cofactor">
    <cofactor evidence="2">
        <name>Zn(2+)</name>
        <dbReference type="ChEBI" id="CHEBI:29105"/>
    </cofactor>
</comment>
<dbReference type="GO" id="GO:0050297">
    <property type="term" value="F:stizolobate synthase activity"/>
    <property type="evidence" value="ECO:0007669"/>
    <property type="project" value="UniProtKB-EC"/>
</dbReference>
<accession>A0A803M442</accession>
<name>A0A803M442_CHEQI</name>
<sequence>MKMIIEEEKNNEMNFNETFFITHGNPILTVEDTHPLRPFFETWKEKVFSKKPKAILVISGHWETDHPAVNAVHVNDTICDFDDYPQAMYKEKTGEREAGGPLTVVAWCPGVLDGGRRLRGDSQTGGRTKEWRKAERIRGIRFKYPAPGYLELAKRVQQLLNKSKFETVHIDQKRGLDHGAWVPLMYMYPEADIPVCQLSVQPKLDGTYHYNLGRALAPLRDESVLIIGSGSATHPLDETPHYHGGVAPWAAEFDSWLDTALTNGRIEEVNTYETKAPNWELAHPFPEHFYPLHVVVGAAGEKWKAELIHTSWDHGTLCHGAYKFTSS</sequence>
<evidence type="ECO:0000256" key="3">
    <source>
        <dbReference type="ARBA" id="ARBA00005034"/>
    </source>
</evidence>
<evidence type="ECO:0000256" key="7">
    <source>
        <dbReference type="ARBA" id="ARBA00022833"/>
    </source>
</evidence>
<protein>
    <recommendedName>
        <fullName evidence="5">stizolobate synthase</fullName>
        <ecNumber evidence="5">1.13.11.29</ecNumber>
    </recommendedName>
</protein>
<comment type="similarity">
    <text evidence="4">Belongs to the DODA-type extradiol aromatic ring-opening dioxygenase family.</text>
</comment>
<dbReference type="SMR" id="A0A803M442"/>
<dbReference type="UniPathway" id="UPA00278"/>